<comment type="subcellular location">
    <subcellularLocation>
        <location evidence="1">Cell membrane</location>
        <topology evidence="1">Peripheral membrane protein</topology>
    </subcellularLocation>
</comment>
<keyword evidence="5" id="KW-0777">Teichoic acid biosynthesis</keyword>
<dbReference type="Gene3D" id="3.40.50.11820">
    <property type="match status" value="1"/>
</dbReference>
<sequence>MKIVFYIKQVLKMAMQQIYLPMLYKRYAGKPVEKGLVIFADAHHEELPFSMRKMYETLQGDPEYKNETWVTDFGKMGYGSLLKWLKQFMKRYAAAEYVFICDNFLPVSACTKRPETKVVQLWHSGGLLKKSGYDTTEDIPKMYKGGSVYKNYDLLTVSALCCVPVFTKTMRLAPGVVQATGISRSDCYYDEAWNQANREEFYRKYPDAKGKKVILWAPTFRGNAAMPTLCGMEEIQRAMKETSDRYYWVIKLHPHLEEKGMKSNCDLPSEKIFAVADLLITDYSSVLFDYMVYEKPFLFFAPDFDSFDHARGFYVPYDSFPCQIVSDGTKLVAAIDREFTQNRTDEIRECLEYHMQMCDGQATERILEVVKNL</sequence>
<dbReference type="GO" id="GO:0047355">
    <property type="term" value="F:CDP-glycerol glycerophosphotransferase activity"/>
    <property type="evidence" value="ECO:0007669"/>
    <property type="project" value="InterPro"/>
</dbReference>
<organism evidence="7 8">
    <name type="scientific">Coprococcus hominis</name>
    <name type="common">ex Liu et al. 2022</name>
    <dbReference type="NCBI Taxonomy" id="2763039"/>
    <lineage>
        <taxon>Bacteria</taxon>
        <taxon>Bacillati</taxon>
        <taxon>Bacillota</taxon>
        <taxon>Clostridia</taxon>
        <taxon>Lachnospirales</taxon>
        <taxon>Lachnospiraceae</taxon>
        <taxon>Coprococcus</taxon>
    </lineage>
</organism>
<evidence type="ECO:0000313" key="8">
    <source>
        <dbReference type="Proteomes" id="UP000615234"/>
    </source>
</evidence>
<evidence type="ECO:0000256" key="2">
    <source>
        <dbReference type="ARBA" id="ARBA00010488"/>
    </source>
</evidence>
<evidence type="ECO:0000256" key="3">
    <source>
        <dbReference type="ARBA" id="ARBA00022475"/>
    </source>
</evidence>
<accession>A0A8I0DTL1</accession>
<evidence type="ECO:0000256" key="6">
    <source>
        <dbReference type="ARBA" id="ARBA00023136"/>
    </source>
</evidence>
<dbReference type="InterPro" id="IPR007554">
    <property type="entry name" value="Glycerophosphate_synth"/>
</dbReference>
<dbReference type="AlphaFoldDB" id="A0A8I0DTL1"/>
<gene>
    <name evidence="7" type="ORF">H8S09_00385</name>
</gene>
<keyword evidence="3" id="KW-1003">Cell membrane</keyword>
<dbReference type="InterPro" id="IPR043148">
    <property type="entry name" value="TagF_C"/>
</dbReference>
<proteinExistence type="inferred from homology"/>
<dbReference type="GO" id="GO:0005886">
    <property type="term" value="C:plasma membrane"/>
    <property type="evidence" value="ECO:0007669"/>
    <property type="project" value="UniProtKB-SubCell"/>
</dbReference>
<evidence type="ECO:0000313" key="7">
    <source>
        <dbReference type="EMBL" id="MBC5661362.1"/>
    </source>
</evidence>
<name>A0A8I0DTL1_9FIRM</name>
<dbReference type="InterPro" id="IPR043149">
    <property type="entry name" value="TagF_N"/>
</dbReference>
<comment type="caution">
    <text evidence="7">The sequence shown here is derived from an EMBL/GenBank/DDBJ whole genome shotgun (WGS) entry which is preliminary data.</text>
</comment>
<dbReference type="PANTHER" id="PTHR37316">
    <property type="entry name" value="TEICHOIC ACID GLYCEROL-PHOSPHATE PRIMASE"/>
    <property type="match status" value="1"/>
</dbReference>
<keyword evidence="6" id="KW-0472">Membrane</keyword>
<evidence type="ECO:0000256" key="4">
    <source>
        <dbReference type="ARBA" id="ARBA00022679"/>
    </source>
</evidence>
<dbReference type="Proteomes" id="UP000615234">
    <property type="component" value="Unassembled WGS sequence"/>
</dbReference>
<keyword evidence="8" id="KW-1185">Reference proteome</keyword>
<dbReference type="EMBL" id="JACOOX010000001">
    <property type="protein sequence ID" value="MBC5661362.1"/>
    <property type="molecule type" value="Genomic_DNA"/>
</dbReference>
<reference evidence="7 8" key="1">
    <citation type="submission" date="2020-08" db="EMBL/GenBank/DDBJ databases">
        <title>Genome public.</title>
        <authorList>
            <person name="Liu C."/>
            <person name="Sun Q."/>
        </authorList>
    </citation>
    <scope>NUCLEOTIDE SEQUENCE [LARGE SCALE GENOMIC DNA]</scope>
    <source>
        <strain evidence="7 8">NSJ-10</strain>
    </source>
</reference>
<dbReference type="RefSeq" id="WP_186847194.1">
    <property type="nucleotide sequence ID" value="NZ_JACOOX010000001.1"/>
</dbReference>
<dbReference type="GO" id="GO:0019350">
    <property type="term" value="P:teichoic acid biosynthetic process"/>
    <property type="evidence" value="ECO:0007669"/>
    <property type="project" value="UniProtKB-KW"/>
</dbReference>
<dbReference type="SUPFAM" id="SSF53756">
    <property type="entry name" value="UDP-Glycosyltransferase/glycogen phosphorylase"/>
    <property type="match status" value="1"/>
</dbReference>
<comment type="similarity">
    <text evidence="2">Belongs to the CDP-glycerol glycerophosphotransferase family.</text>
</comment>
<evidence type="ECO:0000256" key="1">
    <source>
        <dbReference type="ARBA" id="ARBA00004202"/>
    </source>
</evidence>
<keyword evidence="4 7" id="KW-0808">Transferase</keyword>
<dbReference type="Pfam" id="PF04464">
    <property type="entry name" value="Glyphos_transf"/>
    <property type="match status" value="1"/>
</dbReference>
<dbReference type="InterPro" id="IPR051612">
    <property type="entry name" value="Teichoic_Acid_Biosynth"/>
</dbReference>
<evidence type="ECO:0000256" key="5">
    <source>
        <dbReference type="ARBA" id="ARBA00022944"/>
    </source>
</evidence>
<protein>
    <submittedName>
        <fullName evidence="7">CDP-glycerol glycerophosphotransferase family protein</fullName>
    </submittedName>
</protein>
<dbReference type="PANTHER" id="PTHR37316:SF3">
    <property type="entry name" value="TEICHOIC ACID GLYCEROL-PHOSPHATE TRANSFERASE"/>
    <property type="match status" value="1"/>
</dbReference>
<dbReference type="Gene3D" id="3.40.50.12580">
    <property type="match status" value="1"/>
</dbReference>